<name>A0A1D2MP10_ORCCI</name>
<feature type="binding site" evidence="2">
    <location>
        <position position="449"/>
    </location>
    <ligand>
        <name>ATP</name>
        <dbReference type="ChEBI" id="CHEBI:30616"/>
    </ligand>
</feature>
<evidence type="ECO:0000313" key="5">
    <source>
        <dbReference type="EMBL" id="ODM94591.1"/>
    </source>
</evidence>
<protein>
    <submittedName>
        <fullName evidence="5">Mast/stem cell growth factor receptor Kit</fullName>
    </submittedName>
</protein>
<proteinExistence type="predicted"/>
<dbReference type="EMBL" id="LJIJ01000784">
    <property type="protein sequence ID" value="ODM94591.1"/>
    <property type="molecule type" value="Genomic_DNA"/>
</dbReference>
<keyword evidence="3" id="KW-1133">Transmembrane helix</keyword>
<organism evidence="5 6">
    <name type="scientific">Orchesella cincta</name>
    <name type="common">Springtail</name>
    <name type="synonym">Podura cincta</name>
    <dbReference type="NCBI Taxonomy" id="48709"/>
    <lineage>
        <taxon>Eukaryota</taxon>
        <taxon>Metazoa</taxon>
        <taxon>Ecdysozoa</taxon>
        <taxon>Arthropoda</taxon>
        <taxon>Hexapoda</taxon>
        <taxon>Collembola</taxon>
        <taxon>Entomobryomorpha</taxon>
        <taxon>Entomobryoidea</taxon>
        <taxon>Orchesellidae</taxon>
        <taxon>Orchesellinae</taxon>
        <taxon>Orchesella</taxon>
    </lineage>
</organism>
<dbReference type="PANTHER" id="PTHR24416:SF600">
    <property type="entry name" value="PDGF- AND VEGF-RECEPTOR RELATED, ISOFORM J"/>
    <property type="match status" value="1"/>
</dbReference>
<dbReference type="Gene3D" id="3.20.20.80">
    <property type="entry name" value="Glycosidases"/>
    <property type="match status" value="1"/>
</dbReference>
<dbReference type="Pfam" id="PF07714">
    <property type="entry name" value="PK_Tyr_Ser-Thr"/>
    <property type="match status" value="1"/>
</dbReference>
<dbReference type="InterPro" id="IPR001245">
    <property type="entry name" value="Ser-Thr/Tyr_kinase_cat_dom"/>
</dbReference>
<accession>A0A1D2MP10</accession>
<dbReference type="OrthoDB" id="6077854at2759"/>
<keyword evidence="2" id="KW-0547">Nucleotide-binding</keyword>
<evidence type="ECO:0000256" key="1">
    <source>
        <dbReference type="ARBA" id="ARBA00004167"/>
    </source>
</evidence>
<keyword evidence="3" id="KW-0472">Membrane</keyword>
<dbReference type="AlphaFoldDB" id="A0A1D2MP10"/>
<dbReference type="Gene3D" id="3.30.200.20">
    <property type="entry name" value="Phosphorylase Kinase, domain 1"/>
    <property type="match status" value="1"/>
</dbReference>
<keyword evidence="3" id="KW-0812">Transmembrane</keyword>
<dbReference type="InterPro" id="IPR000719">
    <property type="entry name" value="Prot_kinase_dom"/>
</dbReference>
<evidence type="ECO:0000313" key="6">
    <source>
        <dbReference type="Proteomes" id="UP000094527"/>
    </source>
</evidence>
<dbReference type="PROSITE" id="PS00107">
    <property type="entry name" value="PROTEIN_KINASE_ATP"/>
    <property type="match status" value="1"/>
</dbReference>
<gene>
    <name evidence="5" type="ORF">Ocin01_12095</name>
</gene>
<dbReference type="InterPro" id="IPR011009">
    <property type="entry name" value="Kinase-like_dom_sf"/>
</dbReference>
<keyword evidence="5" id="KW-0675">Receptor</keyword>
<evidence type="ECO:0000259" key="4">
    <source>
        <dbReference type="PROSITE" id="PS50011"/>
    </source>
</evidence>
<comment type="caution">
    <text evidence="5">The sequence shown here is derived from an EMBL/GenBank/DDBJ whole genome shotgun (WGS) entry which is preliminary data.</text>
</comment>
<dbReference type="GO" id="GO:0004714">
    <property type="term" value="F:transmembrane receptor protein tyrosine kinase activity"/>
    <property type="evidence" value="ECO:0007669"/>
    <property type="project" value="TreeGrafter"/>
</dbReference>
<dbReference type="Proteomes" id="UP000094527">
    <property type="component" value="Unassembled WGS sequence"/>
</dbReference>
<keyword evidence="2" id="KW-0067">ATP-binding</keyword>
<dbReference type="PANTHER" id="PTHR24416">
    <property type="entry name" value="TYROSINE-PROTEIN KINASE RECEPTOR"/>
    <property type="match status" value="1"/>
</dbReference>
<dbReference type="PROSITE" id="PS50011">
    <property type="entry name" value="PROTEIN_KINASE_DOM"/>
    <property type="match status" value="1"/>
</dbReference>
<dbReference type="InterPro" id="IPR017441">
    <property type="entry name" value="Protein_kinase_ATP_BS"/>
</dbReference>
<comment type="subcellular location">
    <subcellularLocation>
        <location evidence="1">Membrane</location>
        <topology evidence="1">Single-pass membrane protein</topology>
    </subcellularLocation>
</comment>
<dbReference type="STRING" id="48709.A0A1D2MP10"/>
<reference evidence="5 6" key="1">
    <citation type="journal article" date="2016" name="Genome Biol. Evol.">
        <title>Gene Family Evolution Reflects Adaptation to Soil Environmental Stressors in the Genome of the Collembolan Orchesella cincta.</title>
        <authorList>
            <person name="Faddeeva-Vakhrusheva A."/>
            <person name="Derks M.F."/>
            <person name="Anvar S.Y."/>
            <person name="Agamennone V."/>
            <person name="Suring W."/>
            <person name="Smit S."/>
            <person name="van Straalen N.M."/>
            <person name="Roelofs D."/>
        </authorList>
    </citation>
    <scope>NUCLEOTIDE SEQUENCE [LARGE SCALE GENOMIC DNA]</scope>
    <source>
        <tissue evidence="5">Mixed pool</tissue>
    </source>
</reference>
<evidence type="ECO:0000256" key="3">
    <source>
        <dbReference type="SAM" id="Phobius"/>
    </source>
</evidence>
<dbReference type="GO" id="GO:0005886">
    <property type="term" value="C:plasma membrane"/>
    <property type="evidence" value="ECO:0007669"/>
    <property type="project" value="TreeGrafter"/>
</dbReference>
<dbReference type="GO" id="GO:0005524">
    <property type="term" value="F:ATP binding"/>
    <property type="evidence" value="ECO:0007669"/>
    <property type="project" value="UniProtKB-UniRule"/>
</dbReference>
<evidence type="ECO:0000256" key="2">
    <source>
        <dbReference type="PROSITE-ProRule" id="PRU10141"/>
    </source>
</evidence>
<sequence length="497" mass="55403">MTIFLHVNGADVGVAFAPMVRKGDLPNDRSYSKEMVKMMLEIILKADYHSVTTWGMGAPNKAFDKSSISESASIVHTPIAAAEINRERKYLALTIYEGLYQSVYEDQVNTEIEIGLKMAKEANEIFPGTVPAIMFPSRVGFNDLIDNTNLNQKFKNVSTRVRAINLKFGVRITDCPQIPTRSYQKVMDVVSQTDFIICMVAPDENRFKFGYENFKNSAILSLLQAEEFLENTVKMNMSSFKLILETGWAGDDALKSPNSVSDLKGFWALITEWAKQSNRQVFLHEAFDSPWKDTISEGAELAAHFGRWKYNESEKNPLNRNAYILKEDAVPSPIATLLAGFSWTQGGILIGIVLLIAIITLMTMLYKRVNRIEFTVISEIDVKAFFDGAKDDGEYVDAIWEKSPYDKSLELAKSQLKIDTTGKGLLGSGQFGFVYKGKLVSSETDVAVKMTRPYSPPIAVKCLLSEIKILTHVGTHDHVCKLLGAFTQEISNGTSGT</sequence>
<feature type="domain" description="Protein kinase" evidence="4">
    <location>
        <begin position="420"/>
        <end position="497"/>
    </location>
</feature>
<dbReference type="GO" id="GO:0007169">
    <property type="term" value="P:cell surface receptor protein tyrosine kinase signaling pathway"/>
    <property type="evidence" value="ECO:0007669"/>
    <property type="project" value="TreeGrafter"/>
</dbReference>
<dbReference type="SUPFAM" id="SSF56112">
    <property type="entry name" value="Protein kinase-like (PK-like)"/>
    <property type="match status" value="1"/>
</dbReference>
<dbReference type="GO" id="GO:0043235">
    <property type="term" value="C:receptor complex"/>
    <property type="evidence" value="ECO:0007669"/>
    <property type="project" value="TreeGrafter"/>
</dbReference>
<keyword evidence="6" id="KW-1185">Reference proteome</keyword>
<dbReference type="InterPro" id="IPR050122">
    <property type="entry name" value="RTK"/>
</dbReference>
<feature type="transmembrane region" description="Helical" evidence="3">
    <location>
        <begin position="346"/>
        <end position="366"/>
    </location>
</feature>